<name>A0ABT5TVN5_9MICO</name>
<evidence type="ECO:0000313" key="2">
    <source>
        <dbReference type="EMBL" id="MDD9206022.1"/>
    </source>
</evidence>
<evidence type="ECO:0000313" key="3">
    <source>
        <dbReference type="Proteomes" id="UP001165561"/>
    </source>
</evidence>
<feature type="transmembrane region" description="Helical" evidence="1">
    <location>
        <begin position="109"/>
        <end position="130"/>
    </location>
</feature>
<keyword evidence="1" id="KW-0472">Membrane</keyword>
<keyword evidence="1" id="KW-0812">Transmembrane</keyword>
<feature type="transmembrane region" description="Helical" evidence="1">
    <location>
        <begin position="12"/>
        <end position="36"/>
    </location>
</feature>
<accession>A0ABT5TVN5</accession>
<dbReference type="EMBL" id="JARACI010000751">
    <property type="protein sequence ID" value="MDD9206022.1"/>
    <property type="molecule type" value="Genomic_DNA"/>
</dbReference>
<feature type="non-terminal residue" evidence="2">
    <location>
        <position position="1"/>
    </location>
</feature>
<evidence type="ECO:0000256" key="1">
    <source>
        <dbReference type="SAM" id="Phobius"/>
    </source>
</evidence>
<dbReference type="Proteomes" id="UP001165561">
    <property type="component" value="Unassembled WGS sequence"/>
</dbReference>
<dbReference type="PANTHER" id="PTHR33451:SF5">
    <property type="entry name" value="NA+_H+ ANTIPORTER"/>
    <property type="match status" value="1"/>
</dbReference>
<dbReference type="InterPro" id="IPR052180">
    <property type="entry name" value="NhaC_Na-H+_Antiporter"/>
</dbReference>
<sequence>EDGTPGGFVAAGVINIMPLIGLGLIIFSIIGILQGAGVFDRIVERAARSRMASTPRGAELVIGLGAALTAGVFAGVNGPSMLMFGPLADRIGAQAGLHPYRRANVMDCFTLGIGSVVPVVSSFLLIAGLLTQGYGDGIPELSPVSIFTTAFYPLVLTVVILIAVITGWGRRFEGLDGAVTTTPQPTADAHVATP</sequence>
<dbReference type="PANTHER" id="PTHR33451">
    <property type="entry name" value="MALATE-2H(+)/NA(+)-LACTATE ANTIPORTER"/>
    <property type="match status" value="1"/>
</dbReference>
<reference evidence="2" key="1">
    <citation type="submission" date="2023-02" db="EMBL/GenBank/DDBJ databases">
        <title>Georgenia sp.10Sc9-8, isolated from a soil sample collected from the Taklamakan desert.</title>
        <authorList>
            <person name="Liu S."/>
        </authorList>
    </citation>
    <scope>NUCLEOTIDE SEQUENCE</scope>
    <source>
        <strain evidence="2">10Sc9-8</strain>
    </source>
</reference>
<organism evidence="2 3">
    <name type="scientific">Georgenia halotolerans</name>
    <dbReference type="NCBI Taxonomy" id="3028317"/>
    <lineage>
        <taxon>Bacteria</taxon>
        <taxon>Bacillati</taxon>
        <taxon>Actinomycetota</taxon>
        <taxon>Actinomycetes</taxon>
        <taxon>Micrococcales</taxon>
        <taxon>Bogoriellaceae</taxon>
        <taxon>Georgenia</taxon>
    </lineage>
</organism>
<comment type="caution">
    <text evidence="2">The sequence shown here is derived from an EMBL/GenBank/DDBJ whole genome shotgun (WGS) entry which is preliminary data.</text>
</comment>
<protein>
    <submittedName>
        <fullName evidence="2">Na+/H+ antiporter NhaC family protein</fullName>
    </submittedName>
</protein>
<keyword evidence="3" id="KW-1185">Reference proteome</keyword>
<feature type="transmembrane region" description="Helical" evidence="1">
    <location>
        <begin position="150"/>
        <end position="169"/>
    </location>
</feature>
<keyword evidence="1" id="KW-1133">Transmembrane helix</keyword>
<gene>
    <name evidence="2" type="ORF">PU560_05995</name>
</gene>
<proteinExistence type="predicted"/>